<accession>A0AAT9GT52</accession>
<dbReference type="GeneID" id="92354880"/>
<feature type="region of interest" description="Disordered" evidence="1">
    <location>
        <begin position="127"/>
        <end position="151"/>
    </location>
</feature>
<evidence type="ECO:0000259" key="2">
    <source>
        <dbReference type="Pfam" id="PF01978"/>
    </source>
</evidence>
<name>A0AAT9GT52_9CREN</name>
<dbReference type="InterPro" id="IPR036388">
    <property type="entry name" value="WH-like_DNA-bd_sf"/>
</dbReference>
<sequence>MDKIDIPKELKPLSFVYDLNERELEIFLYLAKSKKELNADEISEALDISRSCIMGYIKKLENKGLLLKKRDVRITRRGKPQYVYFVDNKKVKEKILEDIIELTYELRKSLANYIDLKDRIAMAWPSKNNNENGNLPKRTKSTTAVEQNNEA</sequence>
<protein>
    <submittedName>
        <fullName evidence="3">Helix-turn-helix domain-containing protein</fullName>
    </submittedName>
</protein>
<feature type="domain" description="Transcription regulator TrmB N-terminal" evidence="2">
    <location>
        <begin position="13"/>
        <end position="69"/>
    </location>
</feature>
<dbReference type="Pfam" id="PF01978">
    <property type="entry name" value="TrmB"/>
    <property type="match status" value="1"/>
</dbReference>
<gene>
    <name evidence="3" type="ORF">SJAV_19290</name>
</gene>
<reference evidence="3" key="1">
    <citation type="submission" date="2024-03" db="EMBL/GenBank/DDBJ databases">
        <title>Complete genome sequence of Sulfurisphaera javensis strain KD-1.</title>
        <authorList>
            <person name="Sakai H."/>
            <person name="Nur N."/>
            <person name="Suwanto A."/>
            <person name="Kurosawa N."/>
        </authorList>
    </citation>
    <scope>NUCLEOTIDE SEQUENCE</scope>
    <source>
        <strain evidence="3">KD-1</strain>
    </source>
</reference>
<dbReference type="KEGG" id="sjv:SJAV_19290"/>
<dbReference type="InterPro" id="IPR036390">
    <property type="entry name" value="WH_DNA-bd_sf"/>
</dbReference>
<evidence type="ECO:0000313" key="3">
    <source>
        <dbReference type="EMBL" id="BFH73985.1"/>
    </source>
</evidence>
<feature type="compositionally biased region" description="Polar residues" evidence="1">
    <location>
        <begin position="141"/>
        <end position="151"/>
    </location>
</feature>
<dbReference type="Gene3D" id="1.10.10.10">
    <property type="entry name" value="Winged helix-like DNA-binding domain superfamily/Winged helix DNA-binding domain"/>
    <property type="match status" value="1"/>
</dbReference>
<dbReference type="AlphaFoldDB" id="A0AAT9GT52"/>
<evidence type="ECO:0000256" key="1">
    <source>
        <dbReference type="SAM" id="MobiDB-lite"/>
    </source>
</evidence>
<dbReference type="CDD" id="cd00090">
    <property type="entry name" value="HTH_ARSR"/>
    <property type="match status" value="1"/>
</dbReference>
<dbReference type="EMBL" id="AP031322">
    <property type="protein sequence ID" value="BFH73985.1"/>
    <property type="molecule type" value="Genomic_DNA"/>
</dbReference>
<organism evidence="3">
    <name type="scientific">Sulfurisphaera javensis</name>
    <dbReference type="NCBI Taxonomy" id="2049879"/>
    <lineage>
        <taxon>Archaea</taxon>
        <taxon>Thermoproteota</taxon>
        <taxon>Thermoprotei</taxon>
        <taxon>Sulfolobales</taxon>
        <taxon>Sulfolobaceae</taxon>
        <taxon>Sulfurisphaera</taxon>
    </lineage>
</organism>
<dbReference type="SUPFAM" id="SSF46785">
    <property type="entry name" value="Winged helix' DNA-binding domain"/>
    <property type="match status" value="1"/>
</dbReference>
<dbReference type="RefSeq" id="WP_369609535.1">
    <property type="nucleotide sequence ID" value="NZ_AP031322.1"/>
</dbReference>
<proteinExistence type="predicted"/>
<dbReference type="InterPro" id="IPR011991">
    <property type="entry name" value="ArsR-like_HTH"/>
</dbReference>
<dbReference type="InterPro" id="IPR002831">
    <property type="entry name" value="Tscrpt_reg_TrmB_N"/>
</dbReference>